<dbReference type="OrthoDB" id="406844at2759"/>
<dbReference type="Gene3D" id="2.130.10.10">
    <property type="entry name" value="YVTN repeat-like/Quinoprotein amine dehydrogenase"/>
    <property type="match status" value="1"/>
</dbReference>
<dbReference type="GO" id="GO:0034314">
    <property type="term" value="P:Arp2/3 complex-mediated actin nucleation"/>
    <property type="evidence" value="ECO:0007669"/>
    <property type="project" value="InterPro"/>
</dbReference>
<keyword evidence="4" id="KW-0677">Repeat</keyword>
<evidence type="ECO:0000256" key="1">
    <source>
        <dbReference type="ARBA" id="ARBA00004496"/>
    </source>
</evidence>
<dbReference type="PANTHER" id="PTHR10709">
    <property type="entry name" value="ACTIN-RELATED PROTEIN 2/3 COMPLEX SUBUNIT 1"/>
    <property type="match status" value="1"/>
</dbReference>
<dbReference type="AlphaFoldDB" id="A0A7R9M779"/>
<dbReference type="PANTHER" id="PTHR10709:SF2">
    <property type="entry name" value="ACTIN-RELATED PROTEIN 2_3 COMPLEX SUBUNIT"/>
    <property type="match status" value="1"/>
</dbReference>
<dbReference type="EMBL" id="OC923045">
    <property type="protein sequence ID" value="CAD7654600.1"/>
    <property type="molecule type" value="Genomic_DNA"/>
</dbReference>
<accession>A0A7R9M779</accession>
<dbReference type="SUPFAM" id="SSF50978">
    <property type="entry name" value="WD40 repeat-like"/>
    <property type="match status" value="1"/>
</dbReference>
<protein>
    <recommendedName>
        <fullName evidence="8">Actin-related protein 2/3 complex subunit 1A</fullName>
    </recommendedName>
</protein>
<name>A0A7R9M779_9ACAR</name>
<keyword evidence="3" id="KW-0853">WD repeat</keyword>
<dbReference type="GO" id="GO:0005885">
    <property type="term" value="C:Arp2/3 protein complex"/>
    <property type="evidence" value="ECO:0007669"/>
    <property type="project" value="InterPro"/>
</dbReference>
<evidence type="ECO:0008006" key="8">
    <source>
        <dbReference type="Google" id="ProtNLM"/>
    </source>
</evidence>
<dbReference type="GO" id="GO:0005737">
    <property type="term" value="C:cytoplasm"/>
    <property type="evidence" value="ECO:0007669"/>
    <property type="project" value="UniProtKB-SubCell"/>
</dbReference>
<proteinExistence type="predicted"/>
<keyword evidence="5" id="KW-0206">Cytoskeleton</keyword>
<sequence length="222" mass="24077">NVLLACGSTDYKARIFSGFIKEVDKREGEPTPWGGKCSTGALVAEFGSNSGGGWVHNVSFSPDGNRLAWVTHDSSISVADANRGMAVSTVRTRFLPYLTCVWSAPDLIVAAGHDCCPMLFKYDMSKAELNFVDKVDKSLKKEVDGFSAKKIFQNMDKRGMSADNNISDTQLDSIHQNTISEIRVYSGSKSGADKISTVGVDGLMVIWDLKALEASLKGLRIV</sequence>
<dbReference type="GO" id="GO:0051015">
    <property type="term" value="F:actin filament binding"/>
    <property type="evidence" value="ECO:0007669"/>
    <property type="project" value="TreeGrafter"/>
</dbReference>
<dbReference type="EMBL" id="CAJPVJ010008220">
    <property type="protein sequence ID" value="CAG2171787.1"/>
    <property type="molecule type" value="Genomic_DNA"/>
</dbReference>
<dbReference type="Proteomes" id="UP000728032">
    <property type="component" value="Unassembled WGS sequence"/>
</dbReference>
<organism evidence="6">
    <name type="scientific">Oppiella nova</name>
    <dbReference type="NCBI Taxonomy" id="334625"/>
    <lineage>
        <taxon>Eukaryota</taxon>
        <taxon>Metazoa</taxon>
        <taxon>Ecdysozoa</taxon>
        <taxon>Arthropoda</taxon>
        <taxon>Chelicerata</taxon>
        <taxon>Arachnida</taxon>
        <taxon>Acari</taxon>
        <taxon>Acariformes</taxon>
        <taxon>Sarcoptiformes</taxon>
        <taxon>Oribatida</taxon>
        <taxon>Brachypylina</taxon>
        <taxon>Oppioidea</taxon>
        <taxon>Oppiidae</taxon>
        <taxon>Oppiella</taxon>
    </lineage>
</organism>
<dbReference type="InterPro" id="IPR017383">
    <property type="entry name" value="ARPC1"/>
</dbReference>
<dbReference type="InterPro" id="IPR015943">
    <property type="entry name" value="WD40/YVTN_repeat-like_dom_sf"/>
</dbReference>
<evidence type="ECO:0000313" key="7">
    <source>
        <dbReference type="Proteomes" id="UP000728032"/>
    </source>
</evidence>
<reference evidence="6" key="1">
    <citation type="submission" date="2020-11" db="EMBL/GenBank/DDBJ databases">
        <authorList>
            <person name="Tran Van P."/>
        </authorList>
    </citation>
    <scope>NUCLEOTIDE SEQUENCE</scope>
</reference>
<gene>
    <name evidence="6" type="ORF">ONB1V03_LOCUS11247</name>
</gene>
<evidence type="ECO:0000256" key="3">
    <source>
        <dbReference type="ARBA" id="ARBA00022574"/>
    </source>
</evidence>
<dbReference type="InterPro" id="IPR036322">
    <property type="entry name" value="WD40_repeat_dom_sf"/>
</dbReference>
<evidence type="ECO:0000256" key="2">
    <source>
        <dbReference type="ARBA" id="ARBA00022490"/>
    </source>
</evidence>
<evidence type="ECO:0000256" key="4">
    <source>
        <dbReference type="ARBA" id="ARBA00022737"/>
    </source>
</evidence>
<keyword evidence="7" id="KW-1185">Reference proteome</keyword>
<feature type="non-terminal residue" evidence="6">
    <location>
        <position position="1"/>
    </location>
</feature>
<comment type="subcellular location">
    <subcellularLocation>
        <location evidence="1">Cytoplasm</location>
    </subcellularLocation>
</comment>
<evidence type="ECO:0000256" key="5">
    <source>
        <dbReference type="ARBA" id="ARBA00023212"/>
    </source>
</evidence>
<keyword evidence="2" id="KW-0963">Cytoplasm</keyword>
<evidence type="ECO:0000313" key="6">
    <source>
        <dbReference type="EMBL" id="CAD7654600.1"/>
    </source>
</evidence>